<sequence>MSSPPAVDLPLDLVGAIHDLKRELNAVILAHYYQEPEIQDIADYIGDSLGLSRQAASTSAEVIVFAGVHFMAETAKILNPDKLVLLPDQEAGCSLADSCPPEAFAAFKAQHPNHLVISYINCTAEIKALSDIICTSSNAVKIVEQIAPTQPIIFAPDKNLGRYVMAQTGRDLVLWEGSCIVHETFSERRILDLKMEHPQAQVIAHPECEPAVLRHADFVGSTTALLQYAALSPTHTFIVATEPGILHQMHKQNAQKNYIPAPSGTCACNECPFMRLNTLEKLYLAMQHRTPRIDIPEATRLAALRPIQRMLEMS</sequence>
<evidence type="ECO:0000313" key="15">
    <source>
        <dbReference type="EMBL" id="MCM1984083.1"/>
    </source>
</evidence>
<dbReference type="FunFam" id="3.40.50.10800:FF:000003">
    <property type="entry name" value="Quinolinate synthase A"/>
    <property type="match status" value="1"/>
</dbReference>
<evidence type="ECO:0000256" key="13">
    <source>
        <dbReference type="ARBA" id="ARBA00073059"/>
    </source>
</evidence>
<feature type="binding site" evidence="14">
    <location>
        <position position="179"/>
    </location>
    <ligand>
        <name>[4Fe-4S] cluster</name>
        <dbReference type="ChEBI" id="CHEBI:49883"/>
    </ligand>
</feature>
<dbReference type="AlphaFoldDB" id="A0ABD4T6F8"/>
<evidence type="ECO:0000256" key="11">
    <source>
        <dbReference type="ARBA" id="ARBA00023014"/>
    </source>
</evidence>
<feature type="binding site" evidence="14">
    <location>
        <begin position="205"/>
        <end position="207"/>
    </location>
    <ligand>
        <name>iminosuccinate</name>
        <dbReference type="ChEBI" id="CHEBI:77875"/>
    </ligand>
</feature>
<dbReference type="GO" id="GO:0005737">
    <property type="term" value="C:cytoplasm"/>
    <property type="evidence" value="ECO:0007669"/>
    <property type="project" value="UniProtKB-SubCell"/>
</dbReference>
<feature type="binding site" evidence="14">
    <location>
        <begin position="119"/>
        <end position="121"/>
    </location>
    <ligand>
        <name>iminosuccinate</name>
        <dbReference type="ChEBI" id="CHEBI:77875"/>
    </ligand>
</feature>
<comment type="subcellular location">
    <subcellularLocation>
        <location evidence="2 14">Cytoplasm</location>
    </subcellularLocation>
</comment>
<dbReference type="EMBL" id="JTHE03000088">
    <property type="protein sequence ID" value="MCM1984083.1"/>
    <property type="molecule type" value="Genomic_DNA"/>
</dbReference>
<keyword evidence="6 14" id="KW-0963">Cytoplasm</keyword>
<dbReference type="InterPro" id="IPR003473">
    <property type="entry name" value="NadA"/>
</dbReference>
<evidence type="ECO:0000313" key="16">
    <source>
        <dbReference type="Proteomes" id="UP000031561"/>
    </source>
</evidence>
<protein>
    <recommendedName>
        <fullName evidence="13 14">Quinolinate synthase</fullName>
        <ecNumber evidence="4 14">2.5.1.72</ecNumber>
    </recommendedName>
</protein>
<dbReference type="HAMAP" id="MF_00568">
    <property type="entry name" value="NadA_type2"/>
    <property type="match status" value="1"/>
</dbReference>
<organism evidence="15 16">
    <name type="scientific">Lyngbya confervoides BDU141951</name>
    <dbReference type="NCBI Taxonomy" id="1574623"/>
    <lineage>
        <taxon>Bacteria</taxon>
        <taxon>Bacillati</taxon>
        <taxon>Cyanobacteriota</taxon>
        <taxon>Cyanophyceae</taxon>
        <taxon>Oscillatoriophycideae</taxon>
        <taxon>Oscillatoriales</taxon>
        <taxon>Microcoleaceae</taxon>
        <taxon>Lyngbya</taxon>
    </lineage>
</organism>
<feature type="binding site" evidence="14">
    <location>
        <position position="48"/>
    </location>
    <ligand>
        <name>iminosuccinate</name>
        <dbReference type="ChEBI" id="CHEBI:77875"/>
    </ligand>
</feature>
<dbReference type="EC" id="2.5.1.72" evidence="4 14"/>
<dbReference type="FunFam" id="3.40.50.10800:FF:000001">
    <property type="entry name" value="Quinolinate synthase A"/>
    <property type="match status" value="1"/>
</dbReference>
<accession>A0ABD4T6F8</accession>
<comment type="catalytic activity">
    <reaction evidence="12">
        <text>iminosuccinate + dihydroxyacetone phosphate = quinolinate + phosphate + 2 H2O + H(+)</text>
        <dbReference type="Rhea" id="RHEA:25888"/>
        <dbReference type="ChEBI" id="CHEBI:15377"/>
        <dbReference type="ChEBI" id="CHEBI:15378"/>
        <dbReference type="ChEBI" id="CHEBI:29959"/>
        <dbReference type="ChEBI" id="CHEBI:43474"/>
        <dbReference type="ChEBI" id="CHEBI:57642"/>
        <dbReference type="ChEBI" id="CHEBI:77875"/>
        <dbReference type="EC" id="2.5.1.72"/>
    </reaction>
    <physiologicalReaction direction="left-to-right" evidence="12">
        <dbReference type="Rhea" id="RHEA:25889"/>
    </physiologicalReaction>
</comment>
<comment type="cofactor">
    <cofactor evidence="14">
        <name>[4Fe-4S] cluster</name>
        <dbReference type="ChEBI" id="CHEBI:49883"/>
    </cofactor>
    <text evidence="14">Binds 1 [4Fe-4S] cluster per subunit.</text>
</comment>
<dbReference type="PANTHER" id="PTHR30573">
    <property type="entry name" value="QUINOLINATE SYNTHETASE A"/>
    <property type="match status" value="1"/>
</dbReference>
<name>A0ABD4T6F8_9CYAN</name>
<evidence type="ECO:0000256" key="9">
    <source>
        <dbReference type="ARBA" id="ARBA00022723"/>
    </source>
</evidence>
<comment type="function">
    <text evidence="1 14">Catalyzes the condensation of iminoaspartate with dihydroxyacetone phosphate to form quinolinate.</text>
</comment>
<evidence type="ECO:0000256" key="8">
    <source>
        <dbReference type="ARBA" id="ARBA00022679"/>
    </source>
</evidence>
<dbReference type="Gene3D" id="3.40.50.10800">
    <property type="entry name" value="NadA-like"/>
    <property type="match status" value="3"/>
</dbReference>
<feature type="binding site" evidence="14">
    <location>
        <position position="271"/>
    </location>
    <ligand>
        <name>[4Fe-4S] cluster</name>
        <dbReference type="ChEBI" id="CHEBI:49883"/>
    </ligand>
</feature>
<dbReference type="GO" id="GO:0008987">
    <property type="term" value="F:quinolinate synthetase A activity"/>
    <property type="evidence" value="ECO:0007669"/>
    <property type="project" value="UniProtKB-UniRule"/>
</dbReference>
<feature type="binding site" evidence="14">
    <location>
        <position position="136"/>
    </location>
    <ligand>
        <name>iminosuccinate</name>
        <dbReference type="ChEBI" id="CHEBI:77875"/>
    </ligand>
</feature>
<feature type="binding site" evidence="14">
    <location>
        <position position="93"/>
    </location>
    <ligand>
        <name>[4Fe-4S] cluster</name>
        <dbReference type="ChEBI" id="CHEBI:49883"/>
    </ligand>
</feature>
<feature type="binding site" evidence="14">
    <location>
        <position position="31"/>
    </location>
    <ligand>
        <name>iminosuccinate</name>
        <dbReference type="ChEBI" id="CHEBI:77875"/>
    </ligand>
</feature>
<keyword evidence="5 14" id="KW-0004">4Fe-4S</keyword>
<dbReference type="SUPFAM" id="SSF142754">
    <property type="entry name" value="NadA-like"/>
    <property type="match status" value="1"/>
</dbReference>
<keyword evidence="10 14" id="KW-0408">Iron</keyword>
<dbReference type="Proteomes" id="UP000031561">
    <property type="component" value="Unassembled WGS sequence"/>
</dbReference>
<dbReference type="PANTHER" id="PTHR30573:SF0">
    <property type="entry name" value="QUINOLINATE SYNTHASE, CHLOROPLASTIC"/>
    <property type="match status" value="1"/>
</dbReference>
<keyword evidence="8 14" id="KW-0808">Transferase</keyword>
<dbReference type="InterPro" id="IPR023066">
    <property type="entry name" value="Quinolinate_synth_type2"/>
</dbReference>
<evidence type="ECO:0000256" key="14">
    <source>
        <dbReference type="HAMAP-Rule" id="MF_00568"/>
    </source>
</evidence>
<evidence type="ECO:0000256" key="6">
    <source>
        <dbReference type="ARBA" id="ARBA00022490"/>
    </source>
</evidence>
<comment type="similarity">
    <text evidence="14">Belongs to the quinolinate synthase family. Type 2 subfamily.</text>
</comment>
<dbReference type="NCBIfam" id="TIGR00550">
    <property type="entry name" value="nadA"/>
    <property type="match status" value="1"/>
</dbReference>
<dbReference type="GO" id="GO:0051539">
    <property type="term" value="F:4 iron, 4 sulfur cluster binding"/>
    <property type="evidence" value="ECO:0007669"/>
    <property type="project" value="UniProtKB-KW"/>
</dbReference>
<feature type="binding site" evidence="14">
    <location>
        <position position="222"/>
    </location>
    <ligand>
        <name>iminosuccinate</name>
        <dbReference type="ChEBI" id="CHEBI:77875"/>
    </ligand>
</feature>
<gene>
    <name evidence="14 15" type="primary">nadA</name>
    <name evidence="15" type="ORF">QQ91_0014765</name>
</gene>
<dbReference type="GO" id="GO:0046872">
    <property type="term" value="F:metal ion binding"/>
    <property type="evidence" value="ECO:0007669"/>
    <property type="project" value="UniProtKB-KW"/>
</dbReference>
<evidence type="ECO:0000256" key="12">
    <source>
        <dbReference type="ARBA" id="ARBA00050125"/>
    </source>
</evidence>
<dbReference type="Pfam" id="PF02445">
    <property type="entry name" value="NadA"/>
    <property type="match status" value="1"/>
</dbReference>
<dbReference type="NCBIfam" id="NF006878">
    <property type="entry name" value="PRK09375.1-2"/>
    <property type="match status" value="1"/>
</dbReference>
<comment type="pathway">
    <text evidence="3 14">Cofactor biosynthesis; NAD(+) biosynthesis; quinolinate from iminoaspartate: step 1/1.</text>
</comment>
<keyword evidence="9 14" id="KW-0479">Metal-binding</keyword>
<evidence type="ECO:0000256" key="5">
    <source>
        <dbReference type="ARBA" id="ARBA00022485"/>
    </source>
</evidence>
<evidence type="ECO:0000256" key="10">
    <source>
        <dbReference type="ARBA" id="ARBA00023004"/>
    </source>
</evidence>
<reference evidence="15 16" key="1">
    <citation type="journal article" date="2015" name="Genome Announc.">
        <title>Draft Genome Sequence of Filamentous Marine Cyanobacterium Lyngbya confervoides Strain BDU141951.</title>
        <authorList>
            <person name="Chandrababunaidu M.M."/>
            <person name="Sen D."/>
            <person name="Tripathy S."/>
        </authorList>
    </citation>
    <scope>NUCLEOTIDE SEQUENCE [LARGE SCALE GENOMIC DNA]</scope>
    <source>
        <strain evidence="15 16">BDU141951</strain>
    </source>
</reference>
<evidence type="ECO:0000256" key="1">
    <source>
        <dbReference type="ARBA" id="ARBA00003791"/>
    </source>
</evidence>
<dbReference type="GO" id="GO:0009435">
    <property type="term" value="P:NAD+ biosynthetic process"/>
    <property type="evidence" value="ECO:0007669"/>
    <property type="project" value="UniProtKB-UniRule"/>
</dbReference>
<keyword evidence="16" id="KW-1185">Reference proteome</keyword>
<comment type="caution">
    <text evidence="15">The sequence shown here is derived from an EMBL/GenBank/DDBJ whole genome shotgun (WGS) entry which is preliminary data.</text>
</comment>
<evidence type="ECO:0000256" key="2">
    <source>
        <dbReference type="ARBA" id="ARBA00004496"/>
    </source>
</evidence>
<evidence type="ECO:0000256" key="7">
    <source>
        <dbReference type="ARBA" id="ARBA00022642"/>
    </source>
</evidence>
<evidence type="ECO:0000256" key="3">
    <source>
        <dbReference type="ARBA" id="ARBA00005065"/>
    </source>
</evidence>
<proteinExistence type="inferred from homology"/>
<dbReference type="InterPro" id="IPR036094">
    <property type="entry name" value="NadA_sf"/>
</dbReference>
<keyword evidence="11 14" id="KW-0411">Iron-sulfur</keyword>
<evidence type="ECO:0000256" key="4">
    <source>
        <dbReference type="ARBA" id="ARBA00012669"/>
    </source>
</evidence>
<keyword evidence="7 14" id="KW-0662">Pyridine nucleotide biosynthesis</keyword>